<dbReference type="AlphaFoldDB" id="A0A284QN92"/>
<sequence length="236" mass="26429">MPPPRKILPYAALCDPNPVVSFVYNAGSPTLGAVPNQYHDSISNVITKVHRSLPFLVWVSRAYVTCWEVSTNAIGQIALKPSKATESVALSYLANGKHMFAAASWLHVLGMRSRKKQHPLPWLKFTASHESRVLSPSSDDQLRITETDILVTTRAFTPDLFYANVPPHALAYPESYVELHRRKRRRFTTPSSCTFHPRRLSSYTGLHGLPQTMSKFLRTSQAIVPVRAAASWVTHP</sequence>
<dbReference type="Proteomes" id="UP000219338">
    <property type="component" value="Unassembled WGS sequence"/>
</dbReference>
<evidence type="ECO:0000313" key="1">
    <source>
        <dbReference type="EMBL" id="SJK97926.1"/>
    </source>
</evidence>
<name>A0A284QN92_ARMOS</name>
<gene>
    <name evidence="1" type="ORF">ARMOST_01182</name>
</gene>
<reference evidence="2" key="1">
    <citation type="journal article" date="2017" name="Nat. Ecol. Evol.">
        <title>Genome expansion and lineage-specific genetic innovations in the forest pathogenic fungi Armillaria.</title>
        <authorList>
            <person name="Sipos G."/>
            <person name="Prasanna A.N."/>
            <person name="Walter M.C."/>
            <person name="O'Connor E."/>
            <person name="Balint B."/>
            <person name="Krizsan K."/>
            <person name="Kiss B."/>
            <person name="Hess J."/>
            <person name="Varga T."/>
            <person name="Slot J."/>
            <person name="Riley R."/>
            <person name="Boka B."/>
            <person name="Rigling D."/>
            <person name="Barry K."/>
            <person name="Lee J."/>
            <person name="Mihaltcheva S."/>
            <person name="LaButti K."/>
            <person name="Lipzen A."/>
            <person name="Waldron R."/>
            <person name="Moloney N.M."/>
            <person name="Sperisen C."/>
            <person name="Kredics L."/>
            <person name="Vagvoelgyi C."/>
            <person name="Patrignani A."/>
            <person name="Fitzpatrick D."/>
            <person name="Nagy I."/>
            <person name="Doyle S."/>
            <person name="Anderson J.B."/>
            <person name="Grigoriev I.V."/>
            <person name="Gueldener U."/>
            <person name="Muensterkoetter M."/>
            <person name="Nagy L.G."/>
        </authorList>
    </citation>
    <scope>NUCLEOTIDE SEQUENCE [LARGE SCALE GENOMIC DNA]</scope>
    <source>
        <strain evidence="2">C18/9</strain>
    </source>
</reference>
<dbReference type="OrthoDB" id="10498766at2759"/>
<keyword evidence="2" id="KW-1185">Reference proteome</keyword>
<dbReference type="EMBL" id="FUEG01000001">
    <property type="protein sequence ID" value="SJK97926.1"/>
    <property type="molecule type" value="Genomic_DNA"/>
</dbReference>
<proteinExistence type="predicted"/>
<accession>A0A284QN92</accession>
<protein>
    <submittedName>
        <fullName evidence="1">Uncharacterized protein</fullName>
    </submittedName>
</protein>
<organism evidence="1 2">
    <name type="scientific">Armillaria ostoyae</name>
    <name type="common">Armillaria root rot fungus</name>
    <dbReference type="NCBI Taxonomy" id="47428"/>
    <lineage>
        <taxon>Eukaryota</taxon>
        <taxon>Fungi</taxon>
        <taxon>Dikarya</taxon>
        <taxon>Basidiomycota</taxon>
        <taxon>Agaricomycotina</taxon>
        <taxon>Agaricomycetes</taxon>
        <taxon>Agaricomycetidae</taxon>
        <taxon>Agaricales</taxon>
        <taxon>Marasmiineae</taxon>
        <taxon>Physalacriaceae</taxon>
        <taxon>Armillaria</taxon>
    </lineage>
</organism>
<evidence type="ECO:0000313" key="2">
    <source>
        <dbReference type="Proteomes" id="UP000219338"/>
    </source>
</evidence>